<evidence type="ECO:0000313" key="1">
    <source>
        <dbReference type="EMBL" id="GAT31220.1"/>
    </source>
</evidence>
<proteinExistence type="predicted"/>
<sequence>MGKSQCLSRIHWYGMAPLGGGFGCEFGNPITDRTEAACGSRIVIWSELVTLQLQITSGTSRDPPGCSMG</sequence>
<protein>
    <submittedName>
        <fullName evidence="1">MFS monocarboxylate transporter</fullName>
    </submittedName>
</protein>
<accession>A0A146G028</accession>
<dbReference type="PROSITE" id="PS51257">
    <property type="entry name" value="PROKAR_LIPOPROTEIN"/>
    <property type="match status" value="1"/>
</dbReference>
<evidence type="ECO:0000313" key="2">
    <source>
        <dbReference type="Proteomes" id="UP000075230"/>
    </source>
</evidence>
<organism evidence="1 2">
    <name type="scientific">Aspergillus kawachii</name>
    <name type="common">White koji mold</name>
    <name type="synonym">Aspergillus awamori var. kawachi</name>
    <dbReference type="NCBI Taxonomy" id="1069201"/>
    <lineage>
        <taxon>Eukaryota</taxon>
        <taxon>Fungi</taxon>
        <taxon>Dikarya</taxon>
        <taxon>Ascomycota</taxon>
        <taxon>Pezizomycotina</taxon>
        <taxon>Eurotiomycetes</taxon>
        <taxon>Eurotiomycetidae</taxon>
        <taxon>Eurotiales</taxon>
        <taxon>Aspergillaceae</taxon>
        <taxon>Aspergillus</taxon>
        <taxon>Aspergillus subgen. Circumdati</taxon>
    </lineage>
</organism>
<reference evidence="1 2" key="1">
    <citation type="journal article" date="2016" name="DNA Res.">
        <title>Genome sequence of Aspergillus luchuensis NBRC 4314.</title>
        <authorList>
            <person name="Yamada O."/>
            <person name="Machida M."/>
            <person name="Hosoyama A."/>
            <person name="Goto M."/>
            <person name="Takahashi T."/>
            <person name="Futagami T."/>
            <person name="Yamagata Y."/>
            <person name="Takeuchi M."/>
            <person name="Kobayashi T."/>
            <person name="Koike H."/>
            <person name="Abe K."/>
            <person name="Asai K."/>
            <person name="Arita M."/>
            <person name="Fujita N."/>
            <person name="Fukuda K."/>
            <person name="Higa K."/>
            <person name="Horikawa H."/>
            <person name="Ishikawa T."/>
            <person name="Jinno K."/>
            <person name="Kato Y."/>
            <person name="Kirimura K."/>
            <person name="Mizutani O."/>
            <person name="Nakasone K."/>
            <person name="Sano M."/>
            <person name="Shiraishi Y."/>
            <person name="Tsukahara M."/>
            <person name="Gomi K."/>
        </authorList>
    </citation>
    <scope>NUCLEOTIDE SEQUENCE [LARGE SCALE GENOMIC DNA]</scope>
    <source>
        <strain evidence="1 2">RIB 2604</strain>
    </source>
</reference>
<reference evidence="2" key="2">
    <citation type="submission" date="2016-02" db="EMBL/GenBank/DDBJ databases">
        <title>Genome sequencing of Aspergillus luchuensis NBRC 4314.</title>
        <authorList>
            <person name="Yamada O."/>
        </authorList>
    </citation>
    <scope>NUCLEOTIDE SEQUENCE [LARGE SCALE GENOMIC DNA]</scope>
    <source>
        <strain evidence="2">RIB 2604</strain>
    </source>
</reference>
<name>A0A146G028_ASPKA</name>
<dbReference type="EMBL" id="BCWF01000040">
    <property type="protein sequence ID" value="GAT31220.1"/>
    <property type="molecule type" value="Genomic_DNA"/>
</dbReference>
<gene>
    <name evidence="1" type="ORF">RIB2604_04100310</name>
</gene>
<dbReference type="Proteomes" id="UP000075230">
    <property type="component" value="Unassembled WGS sequence"/>
</dbReference>
<comment type="caution">
    <text evidence="1">The sequence shown here is derived from an EMBL/GenBank/DDBJ whole genome shotgun (WGS) entry which is preliminary data.</text>
</comment>
<dbReference type="AlphaFoldDB" id="A0A146G028"/>